<evidence type="ECO:0000259" key="1">
    <source>
        <dbReference type="Pfam" id="PF22522"/>
    </source>
</evidence>
<name>A0A2K2U925_9ACTN</name>
<dbReference type="Pfam" id="PF22522">
    <property type="entry name" value="DUF6998"/>
    <property type="match status" value="1"/>
</dbReference>
<proteinExistence type="predicted"/>
<accession>A0A2K2U925</accession>
<gene>
    <name evidence="2" type="ORF">C2L71_11320</name>
</gene>
<dbReference type="EMBL" id="PPEK01000021">
    <property type="protein sequence ID" value="PNV66784.1"/>
    <property type="molecule type" value="Genomic_DNA"/>
</dbReference>
<dbReference type="RefSeq" id="WP_103265868.1">
    <property type="nucleotide sequence ID" value="NZ_CABMLE010000021.1"/>
</dbReference>
<dbReference type="OrthoDB" id="7503989at2"/>
<evidence type="ECO:0000313" key="2">
    <source>
        <dbReference type="EMBL" id="PNV66784.1"/>
    </source>
</evidence>
<evidence type="ECO:0000313" key="3">
    <source>
        <dbReference type="Proteomes" id="UP000236197"/>
    </source>
</evidence>
<sequence length="146" mass="16374">MSEIAEKIREIFRIARELEEMYPGRHFTPDGHMVGSIGEVITAEEYDLELFEASHPVHDARAQDGKLVQIKATQCDRIAIGERPEYLIVLKIDRDGGFEEVYNGPGDIAWSLVGKRQKTGQCHVSLAKLRAAMAEVPECARLPRKG</sequence>
<protein>
    <recommendedName>
        <fullName evidence="1">DUF6998 domain-containing protein</fullName>
    </recommendedName>
</protein>
<dbReference type="AlphaFoldDB" id="A0A2K2U925"/>
<organism evidence="2 3">
    <name type="scientific">Enteroscipio rubneri</name>
    <dbReference type="NCBI Taxonomy" id="2070686"/>
    <lineage>
        <taxon>Bacteria</taxon>
        <taxon>Bacillati</taxon>
        <taxon>Actinomycetota</taxon>
        <taxon>Coriobacteriia</taxon>
        <taxon>Eggerthellales</taxon>
        <taxon>Eggerthellaceae</taxon>
        <taxon>Enteroscipio</taxon>
    </lineage>
</organism>
<feature type="domain" description="DUF6998" evidence="1">
    <location>
        <begin position="10"/>
        <end position="141"/>
    </location>
</feature>
<comment type="caution">
    <text evidence="2">The sequence shown here is derived from an EMBL/GenBank/DDBJ whole genome shotgun (WGS) entry which is preliminary data.</text>
</comment>
<dbReference type="InterPro" id="IPR054267">
    <property type="entry name" value="DUF6998"/>
</dbReference>
<keyword evidence="3" id="KW-1185">Reference proteome</keyword>
<reference evidence="3" key="1">
    <citation type="submission" date="2018-01" db="EMBL/GenBank/DDBJ databases">
        <title>Rubneribacter badeniensis gen. nov., sp. nov., and Colonibacter rubneri, gen. nov., sp. nov., WGS of new members of the Eggerthellaceae.</title>
        <authorList>
            <person name="Danylec N."/>
            <person name="Stoll D.A."/>
            <person name="Doetsch A."/>
            <person name="Kulling S.E."/>
            <person name="Huch M."/>
        </authorList>
    </citation>
    <scope>NUCLEOTIDE SEQUENCE [LARGE SCALE GENOMIC DNA]</scope>
    <source>
        <strain evidence="3">ResAG-96</strain>
    </source>
</reference>
<dbReference type="Proteomes" id="UP000236197">
    <property type="component" value="Unassembled WGS sequence"/>
</dbReference>